<protein>
    <submittedName>
        <fullName evidence="5">PDIL1-2 protein</fullName>
    </submittedName>
</protein>
<dbReference type="Proteomes" id="UP000649617">
    <property type="component" value="Unassembled WGS sequence"/>
</dbReference>
<feature type="chain" id="PRO_5032355614" evidence="3">
    <location>
        <begin position="16"/>
        <end position="513"/>
    </location>
</feature>
<keyword evidence="2" id="KW-1133">Transmembrane helix</keyword>
<evidence type="ECO:0000313" key="5">
    <source>
        <dbReference type="EMBL" id="CAE7365187.1"/>
    </source>
</evidence>
<dbReference type="SUPFAM" id="SSF52833">
    <property type="entry name" value="Thioredoxin-like"/>
    <property type="match status" value="1"/>
</dbReference>
<evidence type="ECO:0000256" key="2">
    <source>
        <dbReference type="SAM" id="Phobius"/>
    </source>
</evidence>
<feature type="transmembrane region" description="Helical" evidence="2">
    <location>
        <begin position="157"/>
        <end position="178"/>
    </location>
</feature>
<dbReference type="InterPro" id="IPR006594">
    <property type="entry name" value="LisH"/>
</dbReference>
<feature type="region of interest" description="Disordered" evidence="1">
    <location>
        <begin position="486"/>
        <end position="513"/>
    </location>
</feature>
<evidence type="ECO:0000313" key="6">
    <source>
        <dbReference type="Proteomes" id="UP000649617"/>
    </source>
</evidence>
<sequence length="513" mass="55793">MNLRLLALCLGAASAAVEEGKWGWIDVDTGNVDEVLKQGPIFVKFFAPWCSHCKNMAKDFHKVAQEELPDGVRVGRVDSTKNPALNKRFGISGYPTLLMLSDEGRDMRSYSGDRSFSSLLEFAQGGWRTAPVHDPSKPRPKPSFSEQLKSLPWTVKAVGLLFIVGLPLSIFAACYDVYAEKKRRDARRAERKAEAGKTDVMGGIPTPVCMPLVKSEVILSNTGARKAARSKVQTPGGQKPKGLETSGLLSQIRAQLRANVFKAIGSSGDVSQSQAKKLGDGSPFTLLSMELVAEFFQFHGLHHSLSVFQCEAQLTTSCTEASTSLRRRSELVAEMDLEHSEAENCSVLEQLVEARRVDLPHRSVSEQPEQREEVKVQVQAQHKDLGPPKKLRSETWATPACHSGEGDRRTSLHRRLSDPLGSEALQSLSQQMAPGSLTAPVGLAAWGPGRGRDIGMLTTSPLGQRQRLPPLSRAWDSDIDCPIKSVERLAPSSPNLSPANSSVGTIKEAGGDV</sequence>
<dbReference type="AlphaFoldDB" id="A0A812Q1P6"/>
<comment type="caution">
    <text evidence="5">The sequence shown here is derived from an EMBL/GenBank/DDBJ whole genome shotgun (WGS) entry which is preliminary data.</text>
</comment>
<dbReference type="Pfam" id="PF16045">
    <property type="entry name" value="LisH_2"/>
    <property type="match status" value="1"/>
</dbReference>
<keyword evidence="3" id="KW-0732">Signal</keyword>
<dbReference type="CDD" id="cd02961">
    <property type="entry name" value="PDI_a_family"/>
    <property type="match status" value="1"/>
</dbReference>
<dbReference type="Gene3D" id="3.40.30.10">
    <property type="entry name" value="Glutaredoxin"/>
    <property type="match status" value="1"/>
</dbReference>
<dbReference type="EMBL" id="CAJNIZ010014692">
    <property type="protein sequence ID" value="CAE7365187.1"/>
    <property type="molecule type" value="Genomic_DNA"/>
</dbReference>
<feature type="region of interest" description="Disordered" evidence="1">
    <location>
        <begin position="361"/>
        <end position="412"/>
    </location>
</feature>
<reference evidence="5" key="1">
    <citation type="submission" date="2021-02" db="EMBL/GenBank/DDBJ databases">
        <authorList>
            <person name="Dougan E. K."/>
            <person name="Rhodes N."/>
            <person name="Thang M."/>
            <person name="Chan C."/>
        </authorList>
    </citation>
    <scope>NUCLEOTIDE SEQUENCE</scope>
</reference>
<dbReference type="OrthoDB" id="72053at2759"/>
<feature type="signal peptide" evidence="3">
    <location>
        <begin position="1"/>
        <end position="15"/>
    </location>
</feature>
<dbReference type="GO" id="GO:0005783">
    <property type="term" value="C:endoplasmic reticulum"/>
    <property type="evidence" value="ECO:0007669"/>
    <property type="project" value="TreeGrafter"/>
</dbReference>
<dbReference type="GO" id="GO:0003756">
    <property type="term" value="F:protein disulfide isomerase activity"/>
    <property type="evidence" value="ECO:0007669"/>
    <property type="project" value="TreeGrafter"/>
</dbReference>
<dbReference type="Gene3D" id="1.20.960.40">
    <property type="match status" value="1"/>
</dbReference>
<evidence type="ECO:0000256" key="1">
    <source>
        <dbReference type="SAM" id="MobiDB-lite"/>
    </source>
</evidence>
<dbReference type="InterPro" id="IPR051063">
    <property type="entry name" value="PDI"/>
</dbReference>
<keyword evidence="6" id="KW-1185">Reference proteome</keyword>
<dbReference type="Pfam" id="PF00085">
    <property type="entry name" value="Thioredoxin"/>
    <property type="match status" value="1"/>
</dbReference>
<keyword evidence="2" id="KW-0812">Transmembrane</keyword>
<name>A0A812Q1P6_SYMPI</name>
<dbReference type="GO" id="GO:0006457">
    <property type="term" value="P:protein folding"/>
    <property type="evidence" value="ECO:0007669"/>
    <property type="project" value="TreeGrafter"/>
</dbReference>
<organism evidence="5 6">
    <name type="scientific">Symbiodinium pilosum</name>
    <name type="common">Dinoflagellate</name>
    <dbReference type="NCBI Taxonomy" id="2952"/>
    <lineage>
        <taxon>Eukaryota</taxon>
        <taxon>Sar</taxon>
        <taxon>Alveolata</taxon>
        <taxon>Dinophyceae</taxon>
        <taxon>Suessiales</taxon>
        <taxon>Symbiodiniaceae</taxon>
        <taxon>Symbiodinium</taxon>
    </lineage>
</organism>
<dbReference type="InterPro" id="IPR013766">
    <property type="entry name" value="Thioredoxin_domain"/>
</dbReference>
<evidence type="ECO:0000259" key="4">
    <source>
        <dbReference type="PROSITE" id="PS51352"/>
    </source>
</evidence>
<dbReference type="InterPro" id="IPR036249">
    <property type="entry name" value="Thioredoxin-like_sf"/>
</dbReference>
<proteinExistence type="predicted"/>
<feature type="domain" description="Thioredoxin" evidence="4">
    <location>
        <begin position="3"/>
        <end position="128"/>
    </location>
</feature>
<dbReference type="PROSITE" id="PS51352">
    <property type="entry name" value="THIOREDOXIN_2"/>
    <property type="match status" value="1"/>
</dbReference>
<evidence type="ECO:0000256" key="3">
    <source>
        <dbReference type="SAM" id="SignalP"/>
    </source>
</evidence>
<gene>
    <name evidence="5" type="primary">PDIL1-2</name>
    <name evidence="5" type="ORF">SPIL2461_LOCUS8809</name>
</gene>
<keyword evidence="2" id="KW-0472">Membrane</keyword>
<dbReference type="PROSITE" id="PS50896">
    <property type="entry name" value="LISH"/>
    <property type="match status" value="1"/>
</dbReference>
<feature type="compositionally biased region" description="Low complexity" evidence="1">
    <location>
        <begin position="489"/>
        <end position="502"/>
    </location>
</feature>
<feature type="compositionally biased region" description="Basic and acidic residues" evidence="1">
    <location>
        <begin position="361"/>
        <end position="393"/>
    </location>
</feature>
<dbReference type="PANTHER" id="PTHR45672">
    <property type="entry name" value="PROTEIN DISULFIDE-ISOMERASE C17H9.14C-RELATED"/>
    <property type="match status" value="1"/>
</dbReference>
<accession>A0A812Q1P6</accession>